<evidence type="ECO:0000259" key="1">
    <source>
        <dbReference type="Pfam" id="PF13966"/>
    </source>
</evidence>
<proteinExistence type="predicted"/>
<feature type="domain" description="Reverse transcriptase zinc-binding" evidence="1">
    <location>
        <begin position="66"/>
        <end position="136"/>
    </location>
</feature>
<evidence type="ECO:0000313" key="3">
    <source>
        <dbReference type="Proteomes" id="UP000469890"/>
    </source>
</evidence>
<name>A0A8H4BGQ9_MUCCL</name>
<dbReference type="InterPro" id="IPR026960">
    <property type="entry name" value="RVT-Znf"/>
</dbReference>
<comment type="caution">
    <text evidence="2">The sequence shown here is derived from an EMBL/GenBank/DDBJ whole genome shotgun (WGS) entry which is preliminary data.</text>
</comment>
<dbReference type="AlphaFoldDB" id="A0A8H4BGQ9"/>
<dbReference type="Pfam" id="PF13966">
    <property type="entry name" value="zf-RVT"/>
    <property type="match status" value="1"/>
</dbReference>
<reference evidence="2 3" key="1">
    <citation type="submission" date="2019-09" db="EMBL/GenBank/DDBJ databases">
        <authorList>
            <consortium name="DOE Joint Genome Institute"/>
            <person name="Mondo S.J."/>
            <person name="Navarro-Mendoza M.I."/>
            <person name="Perez-Arques C."/>
            <person name="Panchal S."/>
            <person name="Nicolas F.E."/>
            <person name="Ganguly P."/>
            <person name="Pangilinan J."/>
            <person name="Grigoriev I."/>
            <person name="Heitman J."/>
            <person name="Sanya K."/>
            <person name="Garre V."/>
        </authorList>
    </citation>
    <scope>NUCLEOTIDE SEQUENCE [LARGE SCALE GENOMIC DNA]</scope>
    <source>
        <strain evidence="2 3">MU402</strain>
    </source>
</reference>
<organism evidence="2 3">
    <name type="scientific">Mucor circinelloides f. lusitanicus</name>
    <name type="common">Mucor racemosus var. lusitanicus</name>
    <dbReference type="NCBI Taxonomy" id="29924"/>
    <lineage>
        <taxon>Eukaryota</taxon>
        <taxon>Fungi</taxon>
        <taxon>Fungi incertae sedis</taxon>
        <taxon>Mucoromycota</taxon>
        <taxon>Mucoromycotina</taxon>
        <taxon>Mucoromycetes</taxon>
        <taxon>Mucorales</taxon>
        <taxon>Mucorineae</taxon>
        <taxon>Mucoraceae</taxon>
        <taxon>Mucor</taxon>
    </lineage>
</organism>
<dbReference type="EMBL" id="JAAECE010000004">
    <property type="protein sequence ID" value="KAF1802002.1"/>
    <property type="molecule type" value="Genomic_DNA"/>
</dbReference>
<dbReference type="Proteomes" id="UP000469890">
    <property type="component" value="Unassembled WGS sequence"/>
</dbReference>
<sequence length="230" mass="26538">MPWRLTTSPTPTFPHFQLSSPLSQRYLYHQNPTIFVLRLQHASIKYFKCLLTSTSSSPSSSCLSPSQWGQFWKLEIALNARNTWYLILLNKISTKELLHLRMSTKFEPYCTICPSHNSIETTEHFLFACSLKFMIWSQALNTYIDPHLLSPTYEHFQDLLHLRSSLTVSPSTPHPHLTTYQVFACILQAIWSCHYRSIFDSFPFDVPNVMTCIAKAISTLASQDSLHSFI</sequence>
<gene>
    <name evidence="2" type="ORF">FB192DRAFT_1325657</name>
</gene>
<evidence type="ECO:0000313" key="2">
    <source>
        <dbReference type="EMBL" id="KAF1802002.1"/>
    </source>
</evidence>
<accession>A0A8H4BGQ9</accession>
<protein>
    <recommendedName>
        <fullName evidence="1">Reverse transcriptase zinc-binding domain-containing protein</fullName>
    </recommendedName>
</protein>